<reference evidence="1 2" key="1">
    <citation type="submission" date="2016-10" db="EMBL/GenBank/DDBJ databases">
        <authorList>
            <person name="de Groot N.N."/>
        </authorList>
    </citation>
    <scope>NUCLEOTIDE SEQUENCE [LARGE SCALE GENOMIC DNA]</scope>
    <source>
        <strain evidence="1 2">L14</strain>
    </source>
</reference>
<accession>A0A1I0YTJ4</accession>
<sequence>MLSEAKVKRLYEDQFDRVVGYYYVAASDNSKEPLYEAHVWTLCRIGKILEIPEEDTFARIRAAVKKKTT</sequence>
<organism evidence="1 2">
    <name type="scientific">Selenomonas ruminantium</name>
    <dbReference type="NCBI Taxonomy" id="971"/>
    <lineage>
        <taxon>Bacteria</taxon>
        <taxon>Bacillati</taxon>
        <taxon>Bacillota</taxon>
        <taxon>Negativicutes</taxon>
        <taxon>Selenomonadales</taxon>
        <taxon>Selenomonadaceae</taxon>
        <taxon>Selenomonas</taxon>
    </lineage>
</organism>
<dbReference type="EMBL" id="FOJX01000022">
    <property type="protein sequence ID" value="SFB16614.1"/>
    <property type="molecule type" value="Genomic_DNA"/>
</dbReference>
<gene>
    <name evidence="1" type="ORF">SAMN05216587_1222</name>
</gene>
<dbReference type="RefSeq" id="WP_074817557.1">
    <property type="nucleotide sequence ID" value="NZ_FOJX01000022.1"/>
</dbReference>
<name>A0A1I0YTJ4_SELRU</name>
<dbReference type="Proteomes" id="UP000183843">
    <property type="component" value="Unassembled WGS sequence"/>
</dbReference>
<evidence type="ECO:0000313" key="1">
    <source>
        <dbReference type="EMBL" id="SFB16614.1"/>
    </source>
</evidence>
<dbReference type="AlphaFoldDB" id="A0A1I0YTJ4"/>
<protein>
    <submittedName>
        <fullName evidence="1">Uncharacterized protein</fullName>
    </submittedName>
</protein>
<proteinExistence type="predicted"/>
<evidence type="ECO:0000313" key="2">
    <source>
        <dbReference type="Proteomes" id="UP000183843"/>
    </source>
</evidence>